<dbReference type="Proteomes" id="UP000003027">
    <property type="component" value="Unassembled WGS sequence"/>
</dbReference>
<keyword evidence="4" id="KW-0472">Membrane</keyword>
<keyword evidence="5" id="KW-0998">Cell outer membrane</keyword>
<comment type="caution">
    <text evidence="6">The sequence shown here is derived from an EMBL/GenBank/DDBJ whole genome shotgun (WGS) entry which is preliminary data.</text>
</comment>
<keyword evidence="7" id="KW-1185">Reference proteome</keyword>
<comment type="similarity">
    <text evidence="2">Belongs to the MipA/OmpV family.</text>
</comment>
<evidence type="ECO:0000313" key="6">
    <source>
        <dbReference type="EMBL" id="EEQ10606.1"/>
    </source>
</evidence>
<accession>A0ABP2EE46</accession>
<dbReference type="PANTHER" id="PTHR38776">
    <property type="entry name" value="MLTA-INTERACTING PROTEIN-RELATED"/>
    <property type="match status" value="1"/>
</dbReference>
<gene>
    <name evidence="6" type="ORF">ymoll0001_18940</name>
</gene>
<dbReference type="PANTHER" id="PTHR38776:SF1">
    <property type="entry name" value="MLTA-INTERACTING PROTEIN-RELATED"/>
    <property type="match status" value="1"/>
</dbReference>
<name>A0ABP2EE46_YERMW</name>
<evidence type="ECO:0008006" key="8">
    <source>
        <dbReference type="Google" id="ProtNLM"/>
    </source>
</evidence>
<proteinExistence type="inferred from homology"/>
<evidence type="ECO:0000313" key="7">
    <source>
        <dbReference type="Proteomes" id="UP000003027"/>
    </source>
</evidence>
<sequence>MIICTDEFGYRANLCKYFASANQLIYTKLTHYFVAKGISSVKKSFIKTKQIKTLAALAVATAVCMPTAMAGTWSLGASALVSPDPYRGKNDRVYPVPIISYESDNFYFRTLAAGYYLWKDDSNRLSIDAYYLPLHFKPGDSDDHQMQQLDKRRSTMMAGMSYSHIEDWGTLRAMFSGDVLDNSGGFIGDLAYLYRYSVDSWTLTPGVGVSWNSGDQNSYYYGVSSRESARSGLAQYNPSDSWAPYLELSANYNINPNWNAFFTGRYIRLANEVKNSPMVDASYSGVLWTGVTYTFR</sequence>
<evidence type="ECO:0000256" key="3">
    <source>
        <dbReference type="ARBA" id="ARBA00022729"/>
    </source>
</evidence>
<protein>
    <recommendedName>
        <fullName evidence="8">Scaffolding protein for murein synthesizing machinery</fullName>
    </recommendedName>
</protein>
<evidence type="ECO:0000256" key="4">
    <source>
        <dbReference type="ARBA" id="ARBA00023136"/>
    </source>
</evidence>
<organism evidence="6 7">
    <name type="scientific">Yersinia mollaretii (strain ATCC 43969 / DSM 18520 / CIP 103324 / CNY 7263 / WAIP 204)</name>
    <dbReference type="NCBI Taxonomy" id="349967"/>
    <lineage>
        <taxon>Bacteria</taxon>
        <taxon>Pseudomonadati</taxon>
        <taxon>Pseudomonadota</taxon>
        <taxon>Gammaproteobacteria</taxon>
        <taxon>Enterobacterales</taxon>
        <taxon>Yersiniaceae</taxon>
        <taxon>Yersinia</taxon>
    </lineage>
</organism>
<dbReference type="Gene3D" id="2.40.160.20">
    <property type="match status" value="1"/>
</dbReference>
<evidence type="ECO:0000256" key="1">
    <source>
        <dbReference type="ARBA" id="ARBA00004442"/>
    </source>
</evidence>
<dbReference type="EMBL" id="AALD02000016">
    <property type="protein sequence ID" value="EEQ10606.1"/>
    <property type="molecule type" value="Genomic_DNA"/>
</dbReference>
<evidence type="ECO:0000256" key="5">
    <source>
        <dbReference type="ARBA" id="ARBA00023237"/>
    </source>
</evidence>
<dbReference type="Pfam" id="PF06629">
    <property type="entry name" value="MipA"/>
    <property type="match status" value="1"/>
</dbReference>
<keyword evidence="3" id="KW-0732">Signal</keyword>
<dbReference type="InterPro" id="IPR010583">
    <property type="entry name" value="MipA"/>
</dbReference>
<comment type="subcellular location">
    <subcellularLocation>
        <location evidence="1">Cell outer membrane</location>
    </subcellularLocation>
</comment>
<reference evidence="6" key="1">
    <citation type="submission" date="2008-12" db="EMBL/GenBank/DDBJ databases">
        <title>Annotation of the Yersinia mollaretii ATCC 43969 genome.</title>
        <authorList>
            <person name="Read T.D."/>
            <person name="Akmal A."/>
            <person name="Bishop-Lilly K."/>
            <person name="Chen P.E."/>
            <person name="Cook C."/>
            <person name="Kiley M.P."/>
            <person name="Lentz S."/>
            <person name="Mateczun A."/>
            <person name="Nagarajan N."/>
            <person name="Nolan N."/>
            <person name="Osborne B.I."/>
            <person name="Pop M."/>
            <person name="Sozhamannan S."/>
            <person name="Stewart A.C."/>
            <person name="Sulakvelidze A."/>
            <person name="Thomason B."/>
            <person name="Willner K."/>
            <person name="Zwick M.E."/>
        </authorList>
    </citation>
    <scope>NUCLEOTIDE SEQUENCE [LARGE SCALE GENOMIC DNA]</scope>
    <source>
        <strain evidence="6">ATCC 43969</strain>
    </source>
</reference>
<evidence type="ECO:0000256" key="2">
    <source>
        <dbReference type="ARBA" id="ARBA00005722"/>
    </source>
</evidence>